<dbReference type="PANTHER" id="PTHR22691:SF8">
    <property type="entry name" value="PROTEIN SPT2 HOMOLOG"/>
    <property type="match status" value="1"/>
</dbReference>
<evidence type="ECO:0000256" key="1">
    <source>
        <dbReference type="ARBA" id="ARBA00006461"/>
    </source>
</evidence>
<feature type="compositionally biased region" description="Basic and acidic residues" evidence="3">
    <location>
        <begin position="341"/>
        <end position="369"/>
    </location>
</feature>
<dbReference type="GO" id="GO:0003677">
    <property type="term" value="F:DNA binding"/>
    <property type="evidence" value="ECO:0007669"/>
    <property type="project" value="TreeGrafter"/>
</dbReference>
<feature type="compositionally biased region" description="Basic residues" evidence="3">
    <location>
        <begin position="370"/>
        <end position="380"/>
    </location>
</feature>
<dbReference type="AlphaFoldDB" id="A0A2N9F0U1"/>
<accession>A0A2N9F0U1</accession>
<feature type="region of interest" description="Disordered" evidence="3">
    <location>
        <begin position="275"/>
        <end position="380"/>
    </location>
</feature>
<dbReference type="SMART" id="SM00784">
    <property type="entry name" value="SPT2"/>
    <property type="match status" value="1"/>
</dbReference>
<sequence>MGIHSTAVLYEGTKSSKDELEYLELRRRLKEGIREDMKKEMGSALGYTQQKEKLPHDNFGFFFGPSQPAISQRVIEESKKSPKFQQLGSRVTILPNVWLALKAERQALKAKKLKYYQDFSSFFSDDEELTSLPTKEPQLRKVSVSNSEAQSAQLLSKSKQTRNMPSKKASDNIIEKKQASVVRRLKAGAHPDKVYPALKLSSLKQQAPEGHNASLLKSQSITRQKLEEGNEFCQLKKAKVLRDKLHSSLQHQTPHRCTASTEKFQSFQKEKEFCERTKAKVMPKKPKSSLENQIKHPMQDHSDDDSVDISSMCRRLSRRNPRKQMWNDDDDDGDMVSSFDDIQKEDRRSAKIGREEDRRESLLIDEEKMQKRKAKKQKLR</sequence>
<dbReference type="PANTHER" id="PTHR22691">
    <property type="entry name" value="YEAST SPT2-RELATED"/>
    <property type="match status" value="1"/>
</dbReference>
<reference evidence="4" key="1">
    <citation type="submission" date="2018-02" db="EMBL/GenBank/DDBJ databases">
        <authorList>
            <person name="Cohen D.B."/>
            <person name="Kent A.D."/>
        </authorList>
    </citation>
    <scope>NUCLEOTIDE SEQUENCE</scope>
</reference>
<evidence type="ECO:0000256" key="3">
    <source>
        <dbReference type="SAM" id="MobiDB-lite"/>
    </source>
</evidence>
<dbReference type="EMBL" id="OIVN01000447">
    <property type="protein sequence ID" value="SPC80414.1"/>
    <property type="molecule type" value="Genomic_DNA"/>
</dbReference>
<gene>
    <name evidence="4" type="ORF">FSB_LOCUS8296</name>
</gene>
<evidence type="ECO:0000313" key="4">
    <source>
        <dbReference type="EMBL" id="SPC80414.1"/>
    </source>
</evidence>
<evidence type="ECO:0000256" key="2">
    <source>
        <dbReference type="ARBA" id="ARBA00023054"/>
    </source>
</evidence>
<organism evidence="4">
    <name type="scientific">Fagus sylvatica</name>
    <name type="common">Beechnut</name>
    <dbReference type="NCBI Taxonomy" id="28930"/>
    <lineage>
        <taxon>Eukaryota</taxon>
        <taxon>Viridiplantae</taxon>
        <taxon>Streptophyta</taxon>
        <taxon>Embryophyta</taxon>
        <taxon>Tracheophyta</taxon>
        <taxon>Spermatophyta</taxon>
        <taxon>Magnoliopsida</taxon>
        <taxon>eudicotyledons</taxon>
        <taxon>Gunneridae</taxon>
        <taxon>Pentapetalae</taxon>
        <taxon>rosids</taxon>
        <taxon>fabids</taxon>
        <taxon>Fagales</taxon>
        <taxon>Fagaceae</taxon>
        <taxon>Fagus</taxon>
    </lineage>
</organism>
<dbReference type="GO" id="GO:0005730">
    <property type="term" value="C:nucleolus"/>
    <property type="evidence" value="ECO:0007669"/>
    <property type="project" value="TreeGrafter"/>
</dbReference>
<comment type="similarity">
    <text evidence="1">Belongs to the SPT2 family.</text>
</comment>
<dbReference type="GO" id="GO:0006360">
    <property type="term" value="P:transcription by RNA polymerase I"/>
    <property type="evidence" value="ECO:0007669"/>
    <property type="project" value="TreeGrafter"/>
</dbReference>
<keyword evidence="2" id="KW-0175">Coiled coil</keyword>
<name>A0A2N9F0U1_FAGSY</name>
<dbReference type="GO" id="GO:0042393">
    <property type="term" value="F:histone binding"/>
    <property type="evidence" value="ECO:0007669"/>
    <property type="project" value="TreeGrafter"/>
</dbReference>
<dbReference type="GO" id="GO:0006334">
    <property type="term" value="P:nucleosome assembly"/>
    <property type="evidence" value="ECO:0007669"/>
    <property type="project" value="TreeGrafter"/>
</dbReference>
<proteinExistence type="inferred from homology"/>
<dbReference type="InterPro" id="IPR013256">
    <property type="entry name" value="Chromatin_SPT2"/>
</dbReference>
<dbReference type="Pfam" id="PF08243">
    <property type="entry name" value="SPT2"/>
    <property type="match status" value="1"/>
</dbReference>
<feature type="region of interest" description="Disordered" evidence="3">
    <location>
        <begin position="142"/>
        <end position="172"/>
    </location>
</feature>
<feature type="compositionally biased region" description="Polar residues" evidence="3">
    <location>
        <begin position="143"/>
        <end position="164"/>
    </location>
</feature>
<protein>
    <submittedName>
        <fullName evidence="4">Uncharacterized protein</fullName>
    </submittedName>
</protein>